<dbReference type="Proteomes" id="UP000295611">
    <property type="component" value="Unassembled WGS sequence"/>
</dbReference>
<evidence type="ECO:0000313" key="1">
    <source>
        <dbReference type="EMBL" id="TDR71458.1"/>
    </source>
</evidence>
<proteinExistence type="predicted"/>
<keyword evidence="2" id="KW-1185">Reference proteome</keyword>
<dbReference type="EMBL" id="SNZP01000019">
    <property type="protein sequence ID" value="TDR71458.1"/>
    <property type="molecule type" value="Genomic_DNA"/>
</dbReference>
<name>A0A4R7AYI0_9NEIS</name>
<dbReference type="RefSeq" id="WP_133683946.1">
    <property type="nucleotide sequence ID" value="NZ_SNZP01000019.1"/>
</dbReference>
<organism evidence="1 2">
    <name type="scientific">Paludibacterium purpuratum</name>
    <dbReference type="NCBI Taxonomy" id="1144873"/>
    <lineage>
        <taxon>Bacteria</taxon>
        <taxon>Pseudomonadati</taxon>
        <taxon>Pseudomonadota</taxon>
        <taxon>Betaproteobacteria</taxon>
        <taxon>Neisseriales</taxon>
        <taxon>Chromobacteriaceae</taxon>
        <taxon>Paludibacterium</taxon>
    </lineage>
</organism>
<evidence type="ECO:0000313" key="2">
    <source>
        <dbReference type="Proteomes" id="UP000295611"/>
    </source>
</evidence>
<accession>A0A4R7AYI0</accession>
<reference evidence="1 2" key="1">
    <citation type="submission" date="2019-03" db="EMBL/GenBank/DDBJ databases">
        <title>Genomic Encyclopedia of Type Strains, Phase III (KMG-III): the genomes of soil and plant-associated and newly described type strains.</title>
        <authorList>
            <person name="Whitman W."/>
        </authorList>
    </citation>
    <scope>NUCLEOTIDE SEQUENCE [LARGE SCALE GENOMIC DNA]</scope>
    <source>
        <strain evidence="1 2">CECT 8976</strain>
    </source>
</reference>
<gene>
    <name evidence="1" type="ORF">DFP86_11941</name>
</gene>
<protein>
    <submittedName>
        <fullName evidence="1">Uncharacterized protein</fullName>
    </submittedName>
</protein>
<sequence>MIKFERAAQCPGCKYLQAVQSDPQAPWHTVALLDADAPPVLLFPVPAIKKTDPVILREKHIPFAPSIHTYIN</sequence>
<dbReference type="AlphaFoldDB" id="A0A4R7AYI0"/>
<comment type="caution">
    <text evidence="1">The sequence shown here is derived from an EMBL/GenBank/DDBJ whole genome shotgun (WGS) entry which is preliminary data.</text>
</comment>